<evidence type="ECO:0000313" key="2">
    <source>
        <dbReference type="Proteomes" id="UP000006201"/>
    </source>
</evidence>
<dbReference type="AlphaFoldDB" id="A4C8R7"/>
<sequence>MTATTDTPNYTNADHELALTFNLMRDIVVHAIDQVNFTIRNLNTRNTVGMLMQCEDTIVDLMPIVARIAQVYSDYQPVYNQMQFALNAVQIGGDPEQIELVGGAL</sequence>
<proteinExistence type="predicted"/>
<dbReference type="STRING" id="87626.PTD2_08059"/>
<dbReference type="EMBL" id="AAOH01000003">
    <property type="protein sequence ID" value="EAR28982.1"/>
    <property type="molecule type" value="Genomic_DNA"/>
</dbReference>
<name>A4C8R7_9GAMM</name>
<accession>A4C8R7</accession>
<dbReference type="RefSeq" id="WP_009838243.1">
    <property type="nucleotide sequence ID" value="NZ_AAOH01000003.1"/>
</dbReference>
<dbReference type="HOGENOM" id="CLU_2234260_0_0_6"/>
<dbReference type="Proteomes" id="UP000006201">
    <property type="component" value="Unassembled WGS sequence"/>
</dbReference>
<keyword evidence="2" id="KW-1185">Reference proteome</keyword>
<dbReference type="eggNOG" id="ENOG50335CB">
    <property type="taxonomic scope" value="Bacteria"/>
</dbReference>
<evidence type="ECO:0000313" key="1">
    <source>
        <dbReference type="EMBL" id="EAR28982.1"/>
    </source>
</evidence>
<gene>
    <name evidence="1" type="ORF">PTD2_08059</name>
</gene>
<reference evidence="1 2" key="1">
    <citation type="submission" date="2006-02" db="EMBL/GenBank/DDBJ databases">
        <authorList>
            <person name="Moran M.A."/>
            <person name="Kjelleberg S."/>
            <person name="Egan S."/>
            <person name="Saunders N."/>
            <person name="Thomas T."/>
            <person name="Ferriera S."/>
            <person name="Johnson J."/>
            <person name="Kravitz S."/>
            <person name="Halpern A."/>
            <person name="Remington K."/>
            <person name="Beeson K."/>
            <person name="Tran B."/>
            <person name="Rogers Y.-H."/>
            <person name="Friedman R."/>
            <person name="Venter J.C."/>
        </authorList>
    </citation>
    <scope>NUCLEOTIDE SEQUENCE [LARGE SCALE GENOMIC DNA]</scope>
    <source>
        <strain evidence="1 2">D2</strain>
    </source>
</reference>
<organism evidence="1 2">
    <name type="scientific">Pseudoalteromonas tunicata D2</name>
    <dbReference type="NCBI Taxonomy" id="87626"/>
    <lineage>
        <taxon>Bacteria</taxon>
        <taxon>Pseudomonadati</taxon>
        <taxon>Pseudomonadota</taxon>
        <taxon>Gammaproteobacteria</taxon>
        <taxon>Alteromonadales</taxon>
        <taxon>Pseudoalteromonadaceae</taxon>
        <taxon>Pseudoalteromonas</taxon>
    </lineage>
</organism>
<comment type="caution">
    <text evidence="1">The sequence shown here is derived from an EMBL/GenBank/DDBJ whole genome shotgun (WGS) entry which is preliminary data.</text>
</comment>
<protein>
    <submittedName>
        <fullName evidence="1">Uncharacterized protein</fullName>
    </submittedName>
</protein>